<reference evidence="5" key="1">
    <citation type="submission" date="2025-08" db="UniProtKB">
        <authorList>
            <consortium name="Ensembl"/>
        </authorList>
    </citation>
    <scope>IDENTIFICATION</scope>
</reference>
<dbReference type="Gene3D" id="2.60.40.10">
    <property type="entry name" value="Immunoglobulins"/>
    <property type="match status" value="1"/>
</dbReference>
<dbReference type="Proteomes" id="UP000694546">
    <property type="component" value="Chromosome 3"/>
</dbReference>
<dbReference type="InterPro" id="IPR036179">
    <property type="entry name" value="Ig-like_dom_sf"/>
</dbReference>
<keyword evidence="6" id="KW-1185">Reference proteome</keyword>
<accession>A0A8C5F707</accession>
<dbReference type="Ensembl" id="ENSGMOT00000011736.2">
    <property type="protein sequence ID" value="ENSGMOP00000011426.2"/>
    <property type="gene ID" value="ENSGMOG00000010675.2"/>
</dbReference>
<dbReference type="AlphaFoldDB" id="A0A8C5F707"/>
<evidence type="ECO:0000313" key="6">
    <source>
        <dbReference type="Proteomes" id="UP000694546"/>
    </source>
</evidence>
<sequence>MTWTEALTVKGLVGGTVRIKCTHTNAGSNTKYFCKGECRDKDVLITSKTGGSEKYSIEDKGNTFFTTIRNLLLKDTGNYRCGIGRIGPDTYVEVYLKVDDGERIPFLCFTSSLLVGRKRKGGGVHVWL</sequence>
<dbReference type="PANTHER" id="PTHR11860:SF118">
    <property type="entry name" value="CMRF35-LIKE MOLECULE 3-RELATED"/>
    <property type="match status" value="1"/>
</dbReference>
<feature type="domain" description="Immunoglobulin V-set" evidence="4">
    <location>
        <begin position="7"/>
        <end position="88"/>
    </location>
</feature>
<dbReference type="InterPro" id="IPR050671">
    <property type="entry name" value="CD300_family_receptors"/>
</dbReference>
<keyword evidence="3" id="KW-0472">Membrane</keyword>
<dbReference type="GO" id="GO:0004888">
    <property type="term" value="F:transmembrane signaling receptor activity"/>
    <property type="evidence" value="ECO:0007669"/>
    <property type="project" value="TreeGrafter"/>
</dbReference>
<dbReference type="InterPro" id="IPR013783">
    <property type="entry name" value="Ig-like_fold"/>
</dbReference>
<keyword evidence="2" id="KW-0812">Transmembrane</keyword>
<organism evidence="5 6">
    <name type="scientific">Gadus morhua</name>
    <name type="common">Atlantic cod</name>
    <dbReference type="NCBI Taxonomy" id="8049"/>
    <lineage>
        <taxon>Eukaryota</taxon>
        <taxon>Metazoa</taxon>
        <taxon>Chordata</taxon>
        <taxon>Craniata</taxon>
        <taxon>Vertebrata</taxon>
        <taxon>Euteleostomi</taxon>
        <taxon>Actinopterygii</taxon>
        <taxon>Neopterygii</taxon>
        <taxon>Teleostei</taxon>
        <taxon>Neoteleostei</taxon>
        <taxon>Acanthomorphata</taxon>
        <taxon>Zeiogadaria</taxon>
        <taxon>Gadariae</taxon>
        <taxon>Gadiformes</taxon>
        <taxon>Gadoidei</taxon>
        <taxon>Gadidae</taxon>
        <taxon>Gadus</taxon>
    </lineage>
</organism>
<comment type="subcellular location">
    <subcellularLocation>
        <location evidence="1">Membrane</location>
    </subcellularLocation>
</comment>
<name>A0A8C5F707_GADMO</name>
<dbReference type="SUPFAM" id="SSF48726">
    <property type="entry name" value="Immunoglobulin"/>
    <property type="match status" value="1"/>
</dbReference>
<evidence type="ECO:0000256" key="3">
    <source>
        <dbReference type="ARBA" id="ARBA00023136"/>
    </source>
</evidence>
<dbReference type="InterPro" id="IPR013106">
    <property type="entry name" value="Ig_V-set"/>
</dbReference>
<dbReference type="OMA" id="CTHTNAG"/>
<evidence type="ECO:0000256" key="1">
    <source>
        <dbReference type="ARBA" id="ARBA00004370"/>
    </source>
</evidence>
<dbReference type="PANTHER" id="PTHR11860">
    <property type="entry name" value="POLYMERIC-IMMUNOGLOBULIN RECEPTOR"/>
    <property type="match status" value="1"/>
</dbReference>
<evidence type="ECO:0000313" key="5">
    <source>
        <dbReference type="Ensembl" id="ENSGMOP00000011426.2"/>
    </source>
</evidence>
<dbReference type="Pfam" id="PF07686">
    <property type="entry name" value="V-set"/>
    <property type="match status" value="1"/>
</dbReference>
<reference evidence="5" key="2">
    <citation type="submission" date="2025-09" db="UniProtKB">
        <authorList>
            <consortium name="Ensembl"/>
        </authorList>
    </citation>
    <scope>IDENTIFICATION</scope>
</reference>
<evidence type="ECO:0000259" key="4">
    <source>
        <dbReference type="Pfam" id="PF07686"/>
    </source>
</evidence>
<proteinExistence type="predicted"/>
<dbReference type="GeneTree" id="ENSGT00910000145048"/>
<evidence type="ECO:0000256" key="2">
    <source>
        <dbReference type="ARBA" id="ARBA00022692"/>
    </source>
</evidence>
<dbReference type="GO" id="GO:0005886">
    <property type="term" value="C:plasma membrane"/>
    <property type="evidence" value="ECO:0007669"/>
    <property type="project" value="TreeGrafter"/>
</dbReference>
<protein>
    <recommendedName>
        <fullName evidence="4">Immunoglobulin V-set domain-containing protein</fullName>
    </recommendedName>
</protein>